<keyword evidence="2" id="KW-0472">Membrane</keyword>
<proteinExistence type="predicted"/>
<sequence>MAVLARSWVTLLALLSLRNTCYGSRDLLTFRSTDQGPTPRILETIDAADVPAAPGGNGTCAELELELRRVEVRSPLVGQPGTTVLVACHTSSGRVFDPITLGMEDADRLTSHSARFTLFTPAARLSCLEGVACHVTLIPVAGAAQTLIGWGVGSCWFMHYQFLQLSSTMWACQDARAGEYVLQCVNCEGDAGGDADADADGLGAEDRRGGVHPTIMIIMLSTGAVFVVAIALAVLAYVRAARRTTRLRARLSGLAAEPGEAAPKPVPMYQLELGREGGAVGVPPGHQGPTVVVSSEGSLLMLAKPEAVGPAQPVQESVGPAPPARAAAPPQPHR</sequence>
<protein>
    <submittedName>
        <fullName evidence="4">Uncharacterized protein</fullName>
    </submittedName>
</protein>
<evidence type="ECO:0000256" key="2">
    <source>
        <dbReference type="SAM" id="Phobius"/>
    </source>
</evidence>
<name>A0A1D2AAJ8_AUXPR</name>
<feature type="transmembrane region" description="Helical" evidence="2">
    <location>
        <begin position="215"/>
        <end position="238"/>
    </location>
</feature>
<organism evidence="4">
    <name type="scientific">Auxenochlorella protothecoides</name>
    <name type="common">Green microalga</name>
    <name type="synonym">Chlorella protothecoides</name>
    <dbReference type="NCBI Taxonomy" id="3075"/>
    <lineage>
        <taxon>Eukaryota</taxon>
        <taxon>Viridiplantae</taxon>
        <taxon>Chlorophyta</taxon>
        <taxon>core chlorophytes</taxon>
        <taxon>Trebouxiophyceae</taxon>
        <taxon>Chlorellales</taxon>
        <taxon>Chlorellaceae</taxon>
        <taxon>Auxenochlorella</taxon>
    </lineage>
</organism>
<reference evidence="4" key="1">
    <citation type="submission" date="2015-08" db="EMBL/GenBank/DDBJ databases">
        <authorList>
            <person name="Babu N.S."/>
            <person name="Beckwith C.J."/>
            <person name="Beseler K.G."/>
            <person name="Brison A."/>
            <person name="Carone J.V."/>
            <person name="Caskin T.P."/>
            <person name="Diamond M."/>
            <person name="Durham M.E."/>
            <person name="Foxe J.M."/>
            <person name="Go M."/>
            <person name="Henderson B.A."/>
            <person name="Jones I.B."/>
            <person name="McGettigan J.A."/>
            <person name="Micheletti S.J."/>
            <person name="Nasrallah M.E."/>
            <person name="Ortiz D."/>
            <person name="Piller C.R."/>
            <person name="Privatt S.R."/>
            <person name="Schneider S.L."/>
            <person name="Sharp S."/>
            <person name="Smith T.C."/>
            <person name="Stanton J.D."/>
            <person name="Ullery H.E."/>
            <person name="Wilson R.J."/>
            <person name="Serrano M.G."/>
            <person name="Buck G."/>
            <person name="Lee V."/>
            <person name="Wang Y."/>
            <person name="Carvalho R."/>
            <person name="Voegtly L."/>
            <person name="Shi R."/>
            <person name="Duckworth R."/>
            <person name="Johnson A."/>
            <person name="Loviza R."/>
            <person name="Walstead R."/>
            <person name="Shah Z."/>
            <person name="Kiflezghi M."/>
            <person name="Wade K."/>
            <person name="Ball S.L."/>
            <person name="Bradley K.W."/>
            <person name="Asai D.J."/>
            <person name="Bowman C.A."/>
            <person name="Russell D.A."/>
            <person name="Pope W.H."/>
            <person name="Jacobs-Sera D."/>
            <person name="Hendrix R.W."/>
            <person name="Hatfull G.F."/>
        </authorList>
    </citation>
    <scope>NUCLEOTIDE SEQUENCE</scope>
</reference>
<evidence type="ECO:0000313" key="4">
    <source>
        <dbReference type="EMBL" id="JAT76212.1"/>
    </source>
</evidence>
<feature type="chain" id="PRO_5008901449" evidence="3">
    <location>
        <begin position="24"/>
        <end position="334"/>
    </location>
</feature>
<feature type="signal peptide" evidence="3">
    <location>
        <begin position="1"/>
        <end position="23"/>
    </location>
</feature>
<evidence type="ECO:0000256" key="1">
    <source>
        <dbReference type="SAM" id="MobiDB-lite"/>
    </source>
</evidence>
<keyword evidence="2" id="KW-1133">Transmembrane helix</keyword>
<dbReference type="EMBL" id="GDKF01002410">
    <property type="protein sequence ID" value="JAT76212.1"/>
    <property type="molecule type" value="Transcribed_RNA"/>
</dbReference>
<dbReference type="AlphaFoldDB" id="A0A1D2AAJ8"/>
<gene>
    <name evidence="4" type="ORF">g.8900</name>
</gene>
<keyword evidence="3" id="KW-0732">Signal</keyword>
<evidence type="ECO:0000256" key="3">
    <source>
        <dbReference type="SAM" id="SignalP"/>
    </source>
</evidence>
<accession>A0A1D2AAJ8</accession>
<keyword evidence="2" id="KW-0812">Transmembrane</keyword>
<feature type="region of interest" description="Disordered" evidence="1">
    <location>
        <begin position="306"/>
        <end position="334"/>
    </location>
</feature>